<keyword evidence="2" id="KW-1185">Reference proteome</keyword>
<organism evidence="1 2">
    <name type="scientific">Hygrophoropsis aurantiaca</name>
    <dbReference type="NCBI Taxonomy" id="72124"/>
    <lineage>
        <taxon>Eukaryota</taxon>
        <taxon>Fungi</taxon>
        <taxon>Dikarya</taxon>
        <taxon>Basidiomycota</taxon>
        <taxon>Agaricomycotina</taxon>
        <taxon>Agaricomycetes</taxon>
        <taxon>Agaricomycetidae</taxon>
        <taxon>Boletales</taxon>
        <taxon>Coniophorineae</taxon>
        <taxon>Hygrophoropsidaceae</taxon>
        <taxon>Hygrophoropsis</taxon>
    </lineage>
</organism>
<reference evidence="1" key="1">
    <citation type="journal article" date="2021" name="New Phytol.">
        <title>Evolutionary innovations through gain and loss of genes in the ectomycorrhizal Boletales.</title>
        <authorList>
            <person name="Wu G."/>
            <person name="Miyauchi S."/>
            <person name="Morin E."/>
            <person name="Kuo A."/>
            <person name="Drula E."/>
            <person name="Varga T."/>
            <person name="Kohler A."/>
            <person name="Feng B."/>
            <person name="Cao Y."/>
            <person name="Lipzen A."/>
            <person name="Daum C."/>
            <person name="Hundley H."/>
            <person name="Pangilinan J."/>
            <person name="Johnson J."/>
            <person name="Barry K."/>
            <person name="LaButti K."/>
            <person name="Ng V."/>
            <person name="Ahrendt S."/>
            <person name="Min B."/>
            <person name="Choi I.G."/>
            <person name="Park H."/>
            <person name="Plett J.M."/>
            <person name="Magnuson J."/>
            <person name="Spatafora J.W."/>
            <person name="Nagy L.G."/>
            <person name="Henrissat B."/>
            <person name="Grigoriev I.V."/>
            <person name="Yang Z.L."/>
            <person name="Xu J."/>
            <person name="Martin F.M."/>
        </authorList>
    </citation>
    <scope>NUCLEOTIDE SEQUENCE</scope>
    <source>
        <strain evidence="1">ATCC 28755</strain>
    </source>
</reference>
<evidence type="ECO:0000313" key="1">
    <source>
        <dbReference type="EMBL" id="KAH7916112.1"/>
    </source>
</evidence>
<sequence length="424" mass="48654">MAHILGYIDVECVVGYLFIFAPCFNPINYYFLHQTHFTAMNYDVVDTDLENLEAGLHNHEFHTWTSRAYSNGHRGNAHAALRRLKNSFAFSALTVLFQGSSNHELHAPSHHFEMNNTDPTGLKTMLNVRAEDMNNIDPVDGSVPSRINEEKPRRKASVPLGPSASLHIPPESDITPPLTPDSSHGTLHSSSSLATGSIPPYSYQAFDSFLDSNNEDGHRLSMQHFKEIKKGKEPERSCLDALIEDVLPSQEGFNAPSIDDSGDEWCGLEYTLEISRKDLRPSESNAPSIGEYSKSRESWALIHQGAVDPYFEDQEYYRWKRWHRYLEKEEGRRKKKLASAYTDSCDELAWIFTEEVKTRRWIRWQKEHASGSQSVEHAKQHLLFLIECRSDPYYPHDKHNLAWELKRSRSCSTIRNLYPIPSMK</sequence>
<gene>
    <name evidence="1" type="ORF">BJ138DRAFT_686734</name>
</gene>
<protein>
    <submittedName>
        <fullName evidence="1">Uncharacterized protein</fullName>
    </submittedName>
</protein>
<comment type="caution">
    <text evidence="1">The sequence shown here is derived from an EMBL/GenBank/DDBJ whole genome shotgun (WGS) entry which is preliminary data.</text>
</comment>
<dbReference type="Proteomes" id="UP000790377">
    <property type="component" value="Unassembled WGS sequence"/>
</dbReference>
<dbReference type="EMBL" id="MU267593">
    <property type="protein sequence ID" value="KAH7916112.1"/>
    <property type="molecule type" value="Genomic_DNA"/>
</dbReference>
<proteinExistence type="predicted"/>
<name>A0ACB8AUN9_9AGAM</name>
<evidence type="ECO:0000313" key="2">
    <source>
        <dbReference type="Proteomes" id="UP000790377"/>
    </source>
</evidence>
<accession>A0ACB8AUN9</accession>